<dbReference type="Pfam" id="PF03028">
    <property type="entry name" value="Dynein_heavy"/>
    <property type="match status" value="1"/>
</dbReference>
<reference evidence="9 10" key="1">
    <citation type="submission" date="2024-10" db="EMBL/GenBank/DDBJ databases">
        <authorList>
            <person name="Kim D."/>
        </authorList>
    </citation>
    <scope>NUCLEOTIDE SEQUENCE [LARGE SCALE GENOMIC DNA]</scope>
    <source>
        <strain evidence="9">BH-2024</strain>
    </source>
</reference>
<feature type="domain" description="Dynein heavy chain AAA lid" evidence="7">
    <location>
        <begin position="890"/>
        <end position="1036"/>
    </location>
</feature>
<dbReference type="InterPro" id="IPR042219">
    <property type="entry name" value="AAA_lid_11_sf"/>
</dbReference>
<evidence type="ECO:0000313" key="9">
    <source>
        <dbReference type="EMBL" id="KAL3113938.1"/>
    </source>
</evidence>
<evidence type="ECO:0000259" key="7">
    <source>
        <dbReference type="Pfam" id="PF18198"/>
    </source>
</evidence>
<sequence length="1336" mass="153502">MLRQTMQIRGMAEAMTDFRERASTSPALFNRCVLDWFGDWSNSALFQVGHELTSMCEIDKSDYTPPAALDHCCNCLPTEIAYRDAVVNSFVHIHNIVRKTNVAESRKGHRVMAITPRHFLDMINHFVMISKEKRDELADEQIHLNNGLRKIKETEQQVKELQKSLNEKEVDLMKKQGEANAKFQLMLGDQREAENEKRTSETLQKQIREEKQCIDRKKNEVEQELAKVRPAVEEAKSAVSGIKKAQLDEYDQLIGEAEHIKQELQVVQEKVNRSMHLLESLRFECDRWEAGKERIAQQNETLVGDVLLSAAFLSYSGYYDQLLRDTLFQKWMGILESSNITFRHELARIEYLSTADERLQWNNNGMPTDELCTENAIMLKRFNRFPLIIDPSGQSMEFIRKQFSGSVQLTSFNDNLFRENLESALRFGTTLLVQDAESYDPILNPVLNMEVKRTDDGRVLITIGDKDIYLSPYFKILLFTRDSSVEFPADVCSRVTFVNFTTTRTSLETQCFHQVLRSERPDIDKKRNDLLKFQGFAVQLRHLEKALLNALNESKGKILDDDSVIATLEKLKNEAQEVANKSAKTDQDIKEVEIVSQKYYKLANACLLIYLMLHRLGEIHLLYNYSLDFLLDIFTTVLKSPQLGNVKDHDARLSIILQNLFSVVYSRVSMGMLHNDQILLASLLLRIYSRCCGAENAYEQKLEQLTDLSSDNELVLSSAHMLISEAFGPEFMQQDKVVNLREIILNEVQSKVPVLLCSATGYDVSNRVEDLASELKRDILSIALGSAEGFEQANNALLSTNRSKRWILLKNVHLATEWLTQLEKKFCLQTPHKSFRLILTAEIGSALPISMIQASRVLVFEPSTGLKANLLRSLSSISPARIAKAPAQRARLYFIICWFHAIVQERLRYQPLGWANSYEFTDADFRNACDKLDSTLDKNRANVKPDKLPWLELRTWLQCIYGGKIDNDFDKVLLNTLLDKLFTSKSFNADFILIENIGGNALNMPHEKNSKDLINWVNINIKALQTPDWIGLPKNAEKVLIAERGKEFIRKMIKMSDDELDEADDLECNIQAPTWMVQFSGQCNSWLDALPQELQHLRRTEENVRDPLFLFFEREINLGARLLSDIRRDLNELLSICRGDQKQNNHSRELIAALVKKRVPDNWLQFSVPKDVTALEWMRDFVQRMKQLKRLSLSENLRNEEVWLGGLFFPEAYITATSQLIAQTNGWSLVNMYMHITKTEEEQLKSTTFTLTDLRAIGCVLCEADEIKLTDEVHVGVPRLQFTWTLERHSLASVVVPVYLYSNRAKFLFGLNLLPDGFDHSMLSQRGVAFISNCLF</sequence>
<dbReference type="InterPro" id="IPR041228">
    <property type="entry name" value="Dynein_C"/>
</dbReference>
<dbReference type="PANTHER" id="PTHR45703">
    <property type="entry name" value="DYNEIN HEAVY CHAIN"/>
    <property type="match status" value="1"/>
</dbReference>
<feature type="coiled-coil region" evidence="2">
    <location>
        <begin position="144"/>
        <end position="270"/>
    </location>
</feature>
<name>A0ABD2LFL3_9BILA</name>
<dbReference type="InterPro" id="IPR043160">
    <property type="entry name" value="Dynein_C_barrel"/>
</dbReference>
<dbReference type="Gene3D" id="6.10.140.1060">
    <property type="match status" value="1"/>
</dbReference>
<dbReference type="Gene3D" id="3.40.50.300">
    <property type="entry name" value="P-loop containing nucleotide triphosphate hydrolases"/>
    <property type="match status" value="2"/>
</dbReference>
<dbReference type="EMBL" id="JBICBT010000430">
    <property type="protein sequence ID" value="KAL3113938.1"/>
    <property type="molecule type" value="Genomic_DNA"/>
</dbReference>
<evidence type="ECO:0000259" key="5">
    <source>
        <dbReference type="Pfam" id="PF12780"/>
    </source>
</evidence>
<dbReference type="FunFam" id="3.40.50.300:FF:000122">
    <property type="entry name" value="Cytoplasmic dynein 1 heavy chain"/>
    <property type="match status" value="1"/>
</dbReference>
<evidence type="ECO:0000256" key="1">
    <source>
        <dbReference type="ARBA" id="ARBA00008887"/>
    </source>
</evidence>
<dbReference type="InterPro" id="IPR024317">
    <property type="entry name" value="Dynein_heavy_chain_D4_dom"/>
</dbReference>
<protein>
    <recommendedName>
        <fullName evidence="11">Dynein heavy chain</fullName>
    </recommendedName>
</protein>
<feature type="domain" description="Dynein heavy chain AAA module D4" evidence="5">
    <location>
        <begin position="10"/>
        <end position="127"/>
    </location>
</feature>
<proteinExistence type="inferred from homology"/>
<keyword evidence="2" id="KW-0175">Coiled coil</keyword>
<accession>A0ABD2LFL3</accession>
<evidence type="ECO:0008006" key="11">
    <source>
        <dbReference type="Google" id="ProtNLM"/>
    </source>
</evidence>
<dbReference type="FunFam" id="1.20.1270.280:FF:000004">
    <property type="entry name" value="Cytoplasmic dynein heavy chain 2"/>
    <property type="match status" value="1"/>
</dbReference>
<dbReference type="InterPro" id="IPR024743">
    <property type="entry name" value="Dynein_HC_stalk"/>
</dbReference>
<dbReference type="Gene3D" id="1.10.8.720">
    <property type="entry name" value="Region D6 of dynein motor"/>
    <property type="match status" value="1"/>
</dbReference>
<dbReference type="Pfam" id="PF18198">
    <property type="entry name" value="AAA_lid_11"/>
    <property type="match status" value="1"/>
</dbReference>
<dbReference type="Gene3D" id="1.10.8.1220">
    <property type="match status" value="1"/>
</dbReference>
<dbReference type="InterPro" id="IPR027417">
    <property type="entry name" value="P-loop_NTPase"/>
</dbReference>
<evidence type="ECO:0000259" key="8">
    <source>
        <dbReference type="Pfam" id="PF18199"/>
    </source>
</evidence>
<gene>
    <name evidence="9" type="ORF">niasHT_017888</name>
</gene>
<feature type="domain" description="Dynein heavy chain region D6 P-loop" evidence="3">
    <location>
        <begin position="750"/>
        <end position="857"/>
    </location>
</feature>
<dbReference type="Gene3D" id="1.20.1270.280">
    <property type="match status" value="1"/>
</dbReference>
<feature type="domain" description="Dynein heavy chain C-terminal" evidence="8">
    <location>
        <begin position="1078"/>
        <end position="1331"/>
    </location>
</feature>
<dbReference type="Pfam" id="PF18199">
    <property type="entry name" value="Dynein_C"/>
    <property type="match status" value="1"/>
</dbReference>
<keyword evidence="10" id="KW-1185">Reference proteome</keyword>
<feature type="domain" description="Dynein heavy chain ATP-binding dynein motor region" evidence="6">
    <location>
        <begin position="360"/>
        <end position="578"/>
    </location>
</feature>
<comment type="caution">
    <text evidence="9">The sequence shown here is derived from an EMBL/GenBank/DDBJ whole genome shotgun (WGS) entry which is preliminary data.</text>
</comment>
<organism evidence="9 10">
    <name type="scientific">Heterodera trifolii</name>
    <dbReference type="NCBI Taxonomy" id="157864"/>
    <lineage>
        <taxon>Eukaryota</taxon>
        <taxon>Metazoa</taxon>
        <taxon>Ecdysozoa</taxon>
        <taxon>Nematoda</taxon>
        <taxon>Chromadorea</taxon>
        <taxon>Rhabditida</taxon>
        <taxon>Tylenchina</taxon>
        <taxon>Tylenchomorpha</taxon>
        <taxon>Tylenchoidea</taxon>
        <taxon>Heteroderidae</taxon>
        <taxon>Heteroderinae</taxon>
        <taxon>Heterodera</taxon>
    </lineage>
</organism>
<dbReference type="Pfam" id="PF12781">
    <property type="entry name" value="AAA_9"/>
    <property type="match status" value="1"/>
</dbReference>
<dbReference type="Pfam" id="PF12780">
    <property type="entry name" value="AAA_8"/>
    <property type="match status" value="1"/>
</dbReference>
<dbReference type="InterPro" id="IPR004273">
    <property type="entry name" value="Dynein_heavy_D6_P-loop"/>
</dbReference>
<dbReference type="InterPro" id="IPR041658">
    <property type="entry name" value="AAA_lid_11"/>
</dbReference>
<dbReference type="Gene3D" id="1.20.920.20">
    <property type="match status" value="2"/>
</dbReference>
<comment type="similarity">
    <text evidence="1">Belongs to the dynein heavy chain family.</text>
</comment>
<dbReference type="Pfam" id="PF12777">
    <property type="entry name" value="MT"/>
    <property type="match status" value="1"/>
</dbReference>
<evidence type="ECO:0000259" key="6">
    <source>
        <dbReference type="Pfam" id="PF12781"/>
    </source>
</evidence>
<dbReference type="Proteomes" id="UP001620626">
    <property type="component" value="Unassembled WGS sequence"/>
</dbReference>
<dbReference type="InterPro" id="IPR035706">
    <property type="entry name" value="AAA_9"/>
</dbReference>
<evidence type="ECO:0000313" key="10">
    <source>
        <dbReference type="Proteomes" id="UP001620626"/>
    </source>
</evidence>
<evidence type="ECO:0000259" key="3">
    <source>
        <dbReference type="Pfam" id="PF03028"/>
    </source>
</evidence>
<dbReference type="FunFam" id="1.10.8.720:FF:000003">
    <property type="entry name" value="Cytoplasmic dynein heavy chain 2"/>
    <property type="match status" value="1"/>
</dbReference>
<dbReference type="InterPro" id="IPR026983">
    <property type="entry name" value="DHC"/>
</dbReference>
<dbReference type="Gene3D" id="3.10.490.20">
    <property type="match status" value="1"/>
</dbReference>
<dbReference type="FunFam" id="3.40.50.300:FF:000373">
    <property type="entry name" value="Cytoplasmic dynein heavy chain 2"/>
    <property type="match status" value="1"/>
</dbReference>
<dbReference type="PANTHER" id="PTHR45703:SF36">
    <property type="entry name" value="DYNEIN HEAVY CHAIN, CYTOPLASMIC"/>
    <property type="match status" value="1"/>
</dbReference>
<evidence type="ECO:0000256" key="2">
    <source>
        <dbReference type="SAM" id="Coils"/>
    </source>
</evidence>
<feature type="domain" description="Dynein heavy chain coiled coil stalk" evidence="4">
    <location>
        <begin position="259"/>
        <end position="330"/>
    </location>
</feature>
<evidence type="ECO:0000259" key="4">
    <source>
        <dbReference type="Pfam" id="PF12777"/>
    </source>
</evidence>